<dbReference type="EMBL" id="BDSP01000074">
    <property type="protein sequence ID" value="GAX13907.1"/>
    <property type="molecule type" value="Genomic_DNA"/>
</dbReference>
<organism evidence="6 7">
    <name type="scientific">Fistulifera solaris</name>
    <name type="common">Oleaginous diatom</name>
    <dbReference type="NCBI Taxonomy" id="1519565"/>
    <lineage>
        <taxon>Eukaryota</taxon>
        <taxon>Sar</taxon>
        <taxon>Stramenopiles</taxon>
        <taxon>Ochrophyta</taxon>
        <taxon>Bacillariophyta</taxon>
        <taxon>Bacillariophyceae</taxon>
        <taxon>Bacillariophycidae</taxon>
        <taxon>Naviculales</taxon>
        <taxon>Naviculaceae</taxon>
        <taxon>Fistulifera</taxon>
    </lineage>
</organism>
<proteinExistence type="predicted"/>
<name>A0A1Z5JIR0_FISSO</name>
<dbReference type="InterPro" id="IPR001667">
    <property type="entry name" value="DDH_dom"/>
</dbReference>
<comment type="cofactor">
    <cofactor evidence="1">
        <name>Mn(2+)</name>
        <dbReference type="ChEBI" id="CHEBI:29035"/>
    </cofactor>
</comment>
<dbReference type="GO" id="GO:0004309">
    <property type="term" value="F:exopolyphosphatase activity"/>
    <property type="evidence" value="ECO:0007669"/>
    <property type="project" value="UniProtKB-EC"/>
</dbReference>
<comment type="caution">
    <text evidence="6">The sequence shown here is derived from an EMBL/GenBank/DDBJ whole genome shotgun (WGS) entry which is preliminary data.</text>
</comment>
<reference evidence="6 7" key="1">
    <citation type="journal article" date="2015" name="Plant Cell">
        <title>Oil accumulation by the oleaginous diatom Fistulifera solaris as revealed by the genome and transcriptome.</title>
        <authorList>
            <person name="Tanaka T."/>
            <person name="Maeda Y."/>
            <person name="Veluchamy A."/>
            <person name="Tanaka M."/>
            <person name="Abida H."/>
            <person name="Marechal E."/>
            <person name="Bowler C."/>
            <person name="Muto M."/>
            <person name="Sunaga Y."/>
            <person name="Tanaka M."/>
            <person name="Yoshino T."/>
            <person name="Taniguchi T."/>
            <person name="Fukuda Y."/>
            <person name="Nemoto M."/>
            <person name="Matsumoto M."/>
            <person name="Wong P.S."/>
            <person name="Aburatani S."/>
            <person name="Fujibuchi W."/>
        </authorList>
    </citation>
    <scope>NUCLEOTIDE SEQUENCE [LARGE SCALE GENOMIC DNA]</scope>
    <source>
        <strain evidence="6 7">JPCC DA0580</strain>
    </source>
</reference>
<evidence type="ECO:0000313" key="7">
    <source>
        <dbReference type="Proteomes" id="UP000198406"/>
    </source>
</evidence>
<dbReference type="EC" id="3.6.1.11" evidence="6"/>
<evidence type="ECO:0000256" key="4">
    <source>
        <dbReference type="ARBA" id="ARBA00023211"/>
    </source>
</evidence>
<evidence type="ECO:0000259" key="5">
    <source>
        <dbReference type="SMART" id="SM01131"/>
    </source>
</evidence>
<evidence type="ECO:0000256" key="2">
    <source>
        <dbReference type="ARBA" id="ARBA00022723"/>
    </source>
</evidence>
<keyword evidence="3 6" id="KW-0378">Hydrolase</keyword>
<keyword evidence="2" id="KW-0479">Metal-binding</keyword>
<feature type="domain" description="DHHA2" evidence="5">
    <location>
        <begin position="228"/>
        <end position="375"/>
    </location>
</feature>
<dbReference type="Pfam" id="PF01368">
    <property type="entry name" value="DHH"/>
    <property type="match status" value="1"/>
</dbReference>
<gene>
    <name evidence="6" type="ORF">FisN_5Lh192</name>
</gene>
<dbReference type="InterPro" id="IPR038763">
    <property type="entry name" value="DHH_sf"/>
</dbReference>
<dbReference type="InParanoid" id="A0A1Z5JIR0"/>
<evidence type="ECO:0000256" key="1">
    <source>
        <dbReference type="ARBA" id="ARBA00001936"/>
    </source>
</evidence>
<dbReference type="Pfam" id="PF02833">
    <property type="entry name" value="DHHA2"/>
    <property type="match status" value="1"/>
</dbReference>
<dbReference type="SMART" id="SM01131">
    <property type="entry name" value="DHHA2"/>
    <property type="match status" value="1"/>
</dbReference>
<dbReference type="InterPro" id="IPR004097">
    <property type="entry name" value="DHHA2"/>
</dbReference>
<dbReference type="GO" id="GO:0005737">
    <property type="term" value="C:cytoplasm"/>
    <property type="evidence" value="ECO:0007669"/>
    <property type="project" value="InterPro"/>
</dbReference>
<evidence type="ECO:0000256" key="3">
    <source>
        <dbReference type="ARBA" id="ARBA00022801"/>
    </source>
</evidence>
<keyword evidence="4" id="KW-0464">Manganese</keyword>
<sequence>MTSDESLSAFLKKRRDRPTNHLVIGNKAGDADSIVSALAAAYLDDATPVVSIRQKDLRTQRPETMLLFKMAGLEISDLWFADQLDFLAAEPVSVTLVDHNRLDAPVLEQGSHVVKTIYDHHMDEGHHKDSATIRNIAFSDKGEPTVASTCTLMVERMERTKWPADLSLLLLGVILIDSVNMSPNAGKVTPRDEAAVEKLLKATNWQELNLDASICIDSPAQPSTSHLFNALQNAKFDPLFWNSLSVEDALRLDFKLFQAGVEAFGISSVLISAQNFLDKEHAIGSIEAFMERTQIRCFVIMFAYAKNSATPLTRELLLCGKDSSNVYAWLETEGSLQLSCREQLLDSCGQPVIVLYQGNAKASRKLVAPILIQYFQTRM</sequence>
<dbReference type="PANTHER" id="PTHR12112:SF39">
    <property type="entry name" value="EG:152A3.5 PROTEIN (FBGN0003116_PN PROTEIN)"/>
    <property type="match status" value="1"/>
</dbReference>
<dbReference type="AlphaFoldDB" id="A0A1Z5JIR0"/>
<protein>
    <submittedName>
        <fullName evidence="6">Exopolyphosphatase</fullName>
        <ecNumber evidence="6">3.6.1.11</ecNumber>
    </submittedName>
</protein>
<dbReference type="Proteomes" id="UP000198406">
    <property type="component" value="Unassembled WGS sequence"/>
</dbReference>
<dbReference type="GO" id="GO:0046872">
    <property type="term" value="F:metal ion binding"/>
    <property type="evidence" value="ECO:0007669"/>
    <property type="project" value="UniProtKB-KW"/>
</dbReference>
<keyword evidence="7" id="KW-1185">Reference proteome</keyword>
<dbReference type="PANTHER" id="PTHR12112">
    <property type="entry name" value="BNIP - RELATED"/>
    <property type="match status" value="1"/>
</dbReference>
<dbReference type="Gene3D" id="3.90.1640.10">
    <property type="entry name" value="inorganic pyrophosphatase (n-terminal core)"/>
    <property type="match status" value="1"/>
</dbReference>
<accession>A0A1Z5JIR0</accession>
<dbReference type="Gene3D" id="3.10.310.20">
    <property type="entry name" value="DHHA2 domain"/>
    <property type="match status" value="1"/>
</dbReference>
<evidence type="ECO:0000313" key="6">
    <source>
        <dbReference type="EMBL" id="GAX13907.1"/>
    </source>
</evidence>
<dbReference type="InterPro" id="IPR038222">
    <property type="entry name" value="DHHA2_dom_sf"/>
</dbReference>
<dbReference type="OrthoDB" id="374045at2759"/>
<dbReference type="SUPFAM" id="SSF64182">
    <property type="entry name" value="DHH phosphoesterases"/>
    <property type="match status" value="1"/>
</dbReference>